<dbReference type="GO" id="GO:0005886">
    <property type="term" value="C:plasma membrane"/>
    <property type="evidence" value="ECO:0007669"/>
    <property type="project" value="UniProtKB-SubCell"/>
</dbReference>
<evidence type="ECO:0000256" key="6">
    <source>
        <dbReference type="ARBA" id="ARBA00022968"/>
    </source>
</evidence>
<comment type="caution">
    <text evidence="11">The sequence shown here is derived from an EMBL/GenBank/DDBJ whole genome shotgun (WGS) entry which is preliminary data.</text>
</comment>
<dbReference type="EMBL" id="WINI01000003">
    <property type="protein sequence ID" value="MQR00408.1"/>
    <property type="molecule type" value="Genomic_DNA"/>
</dbReference>
<dbReference type="RefSeq" id="WP_153234008.1">
    <property type="nucleotide sequence ID" value="NZ_WINI01000003.1"/>
</dbReference>
<feature type="transmembrane region" description="Helical" evidence="10">
    <location>
        <begin position="24"/>
        <end position="46"/>
    </location>
</feature>
<evidence type="ECO:0000256" key="8">
    <source>
        <dbReference type="ARBA" id="ARBA00023008"/>
    </source>
</evidence>
<dbReference type="InterPro" id="IPR023471">
    <property type="entry name" value="CtaG/Cox11_dom_sf"/>
</dbReference>
<dbReference type="PIRSF" id="PIRSF005413">
    <property type="entry name" value="COX11"/>
    <property type="match status" value="1"/>
</dbReference>
<evidence type="ECO:0000313" key="11">
    <source>
        <dbReference type="EMBL" id="MQR00408.1"/>
    </source>
</evidence>
<evidence type="ECO:0000256" key="1">
    <source>
        <dbReference type="ARBA" id="ARBA00004007"/>
    </source>
</evidence>
<sequence>MAGSNLSDGNSPGKSAESKLNRQMLGKLIVIAVLMFGFGYALVPLYKKLCEITNINFLTPKDSSIVAPVNSQIDKTRTITVEFDGNSQGPWRFRPAVSSMQVHPGEMKQVLYEVVNKQSRTMEAQAIPSYMPQRAEEYFKKVECFCFTQQTLAPNQAKEFPVVFFVDPAIPKDIKEITLSYTFFEITKPSIANPVKGI</sequence>
<dbReference type="PANTHER" id="PTHR21320:SF3">
    <property type="entry name" value="CYTOCHROME C OXIDASE ASSEMBLY PROTEIN COX11, MITOCHONDRIAL-RELATED"/>
    <property type="match status" value="1"/>
</dbReference>
<keyword evidence="9 10" id="KW-0472">Membrane</keyword>
<keyword evidence="12" id="KW-1185">Reference proteome</keyword>
<evidence type="ECO:0000256" key="7">
    <source>
        <dbReference type="ARBA" id="ARBA00022989"/>
    </source>
</evidence>
<keyword evidence="5 10" id="KW-0812">Transmembrane</keyword>
<evidence type="ECO:0000313" key="12">
    <source>
        <dbReference type="Proteomes" id="UP000451565"/>
    </source>
</evidence>
<accession>A0A843YSC3</accession>
<evidence type="ECO:0000256" key="10">
    <source>
        <dbReference type="SAM" id="Phobius"/>
    </source>
</evidence>
<dbReference type="Proteomes" id="UP000451565">
    <property type="component" value="Unassembled WGS sequence"/>
</dbReference>
<keyword evidence="7 10" id="KW-1133">Transmembrane helix</keyword>
<keyword evidence="8" id="KW-0186">Copper</keyword>
<name>A0A843YSC3_9BURK</name>
<dbReference type="AlphaFoldDB" id="A0A843YSC3"/>
<reference evidence="11 12" key="1">
    <citation type="submission" date="2019-10" db="EMBL/GenBank/DDBJ databases">
        <title>Glaciimonas soli sp. nov., a psychrophilic bacterium isolated from the forest soil of a high elevation mountain in Taiwan.</title>
        <authorList>
            <person name="Wang L.-T."/>
            <person name="Shieh W.Y."/>
        </authorList>
    </citation>
    <scope>NUCLEOTIDE SEQUENCE [LARGE SCALE GENOMIC DNA]</scope>
    <source>
        <strain evidence="11 12">GS1</strain>
    </source>
</reference>
<evidence type="ECO:0000256" key="4">
    <source>
        <dbReference type="ARBA" id="ARBA00015384"/>
    </source>
</evidence>
<dbReference type="PANTHER" id="PTHR21320">
    <property type="entry name" value="CYTOCHROME C OXIDASE ASSEMBLY PROTEIN COX11-RELATED"/>
    <property type="match status" value="1"/>
</dbReference>
<protein>
    <recommendedName>
        <fullName evidence="4">Cytochrome c oxidase assembly protein CtaG</fullName>
    </recommendedName>
</protein>
<dbReference type="InterPro" id="IPR007533">
    <property type="entry name" value="Cyt_c_oxidase_assmbl_CtaG"/>
</dbReference>
<evidence type="ECO:0000256" key="5">
    <source>
        <dbReference type="ARBA" id="ARBA00022692"/>
    </source>
</evidence>
<proteinExistence type="inferred from homology"/>
<evidence type="ECO:0000256" key="9">
    <source>
        <dbReference type="ARBA" id="ARBA00023136"/>
    </source>
</evidence>
<comment type="similarity">
    <text evidence="3">Belongs to the COX11/CtaG family.</text>
</comment>
<dbReference type="GO" id="GO:0005507">
    <property type="term" value="F:copper ion binding"/>
    <property type="evidence" value="ECO:0007669"/>
    <property type="project" value="InterPro"/>
</dbReference>
<dbReference type="Gene3D" id="2.60.370.10">
    <property type="entry name" value="Ctag/Cox11"/>
    <property type="match status" value="1"/>
</dbReference>
<organism evidence="11 12">
    <name type="scientific">Glaciimonas soli</name>
    <dbReference type="NCBI Taxonomy" id="2590999"/>
    <lineage>
        <taxon>Bacteria</taxon>
        <taxon>Pseudomonadati</taxon>
        <taxon>Pseudomonadota</taxon>
        <taxon>Betaproteobacteria</taxon>
        <taxon>Burkholderiales</taxon>
        <taxon>Oxalobacteraceae</taxon>
        <taxon>Glaciimonas</taxon>
    </lineage>
</organism>
<dbReference type="OrthoDB" id="9804841at2"/>
<comment type="function">
    <text evidence="1">Exerts its effect at some terminal stage of cytochrome c oxidase synthesis, probably by being involved in the insertion of the copper B into subunit I.</text>
</comment>
<dbReference type="Pfam" id="PF04442">
    <property type="entry name" value="CtaG_Cox11"/>
    <property type="match status" value="1"/>
</dbReference>
<dbReference type="SUPFAM" id="SSF110111">
    <property type="entry name" value="Ctag/Cox11"/>
    <property type="match status" value="1"/>
</dbReference>
<gene>
    <name evidence="11" type="ORF">GEV47_06910</name>
</gene>
<evidence type="ECO:0000256" key="3">
    <source>
        <dbReference type="ARBA" id="ARBA00009620"/>
    </source>
</evidence>
<comment type="subcellular location">
    <subcellularLocation>
        <location evidence="2">Cell inner membrane</location>
        <topology evidence="2">Single-pass type II membrane protein</topology>
        <orientation evidence="2">Periplasmic side</orientation>
    </subcellularLocation>
</comment>
<keyword evidence="6" id="KW-0735">Signal-anchor</keyword>
<dbReference type="NCBIfam" id="NF003465">
    <property type="entry name" value="PRK05089.1"/>
    <property type="match status" value="1"/>
</dbReference>
<evidence type="ECO:0000256" key="2">
    <source>
        <dbReference type="ARBA" id="ARBA00004382"/>
    </source>
</evidence>